<dbReference type="EMBL" id="NMUH01003072">
    <property type="protein sequence ID" value="MQM03640.1"/>
    <property type="molecule type" value="Genomic_DNA"/>
</dbReference>
<sequence>MPKWMQPNRPLISVYQAPFSFLELWRTKEEAEDEESKEGGDLEQEELGNSVSQVTTLHTTTELDWSDEHSEVIAMECP</sequence>
<gene>
    <name evidence="2" type="ORF">Taro_036424</name>
</gene>
<reference evidence="2" key="1">
    <citation type="submission" date="2017-07" db="EMBL/GenBank/DDBJ databases">
        <title>Taro Niue Genome Assembly and Annotation.</title>
        <authorList>
            <person name="Atibalentja N."/>
            <person name="Keating K."/>
            <person name="Fields C.J."/>
        </authorList>
    </citation>
    <scope>NUCLEOTIDE SEQUENCE</scope>
    <source>
        <strain evidence="2">Niue_2</strain>
        <tissue evidence="2">Leaf</tissue>
    </source>
</reference>
<evidence type="ECO:0000256" key="1">
    <source>
        <dbReference type="SAM" id="MobiDB-lite"/>
    </source>
</evidence>
<feature type="compositionally biased region" description="Acidic residues" evidence="1">
    <location>
        <begin position="30"/>
        <end position="46"/>
    </location>
</feature>
<feature type="region of interest" description="Disordered" evidence="1">
    <location>
        <begin position="30"/>
        <end position="52"/>
    </location>
</feature>
<dbReference type="AlphaFoldDB" id="A0A843WLM3"/>
<organism evidence="2 3">
    <name type="scientific">Colocasia esculenta</name>
    <name type="common">Wild taro</name>
    <name type="synonym">Arum esculentum</name>
    <dbReference type="NCBI Taxonomy" id="4460"/>
    <lineage>
        <taxon>Eukaryota</taxon>
        <taxon>Viridiplantae</taxon>
        <taxon>Streptophyta</taxon>
        <taxon>Embryophyta</taxon>
        <taxon>Tracheophyta</taxon>
        <taxon>Spermatophyta</taxon>
        <taxon>Magnoliopsida</taxon>
        <taxon>Liliopsida</taxon>
        <taxon>Araceae</taxon>
        <taxon>Aroideae</taxon>
        <taxon>Colocasieae</taxon>
        <taxon>Colocasia</taxon>
    </lineage>
</organism>
<keyword evidence="3" id="KW-1185">Reference proteome</keyword>
<comment type="caution">
    <text evidence="2">The sequence shown here is derived from an EMBL/GenBank/DDBJ whole genome shotgun (WGS) entry which is preliminary data.</text>
</comment>
<evidence type="ECO:0000313" key="3">
    <source>
        <dbReference type="Proteomes" id="UP000652761"/>
    </source>
</evidence>
<evidence type="ECO:0000313" key="2">
    <source>
        <dbReference type="EMBL" id="MQM03640.1"/>
    </source>
</evidence>
<accession>A0A843WLM3</accession>
<protein>
    <submittedName>
        <fullName evidence="2">Uncharacterized protein</fullName>
    </submittedName>
</protein>
<dbReference type="Proteomes" id="UP000652761">
    <property type="component" value="Unassembled WGS sequence"/>
</dbReference>
<name>A0A843WLM3_COLES</name>
<proteinExistence type="predicted"/>